<reference evidence="1 2" key="1">
    <citation type="submission" date="2011-05" db="EMBL/GenBank/DDBJ databases">
        <title>Complete sequence of Methanotorris igneus Kol 5.</title>
        <authorList>
            <consortium name="US DOE Joint Genome Institute"/>
            <person name="Lucas S."/>
            <person name="Han J."/>
            <person name="Lapidus A."/>
            <person name="Cheng J.-F."/>
            <person name="Goodwin L."/>
            <person name="Pitluck S."/>
            <person name="Peters L."/>
            <person name="Mikhailova N."/>
            <person name="Chertkov O."/>
            <person name="Han C."/>
            <person name="Tapia R."/>
            <person name="Land M."/>
            <person name="Hauser L."/>
            <person name="Kyrpides N."/>
            <person name="Ivanova N."/>
            <person name="Pagani I."/>
            <person name="Sieprawska-Lupa M."/>
            <person name="Whitman W."/>
            <person name="Woyke T."/>
        </authorList>
    </citation>
    <scope>NUCLEOTIDE SEQUENCE [LARGE SCALE GENOMIC DNA]</scope>
    <source>
        <strain evidence="2">DSM 5666 / JCM 11834 / Kol 5</strain>
    </source>
</reference>
<dbReference type="Proteomes" id="UP000009227">
    <property type="component" value="Chromosome"/>
</dbReference>
<dbReference type="EMBL" id="CP002737">
    <property type="protein sequence ID" value="AEF96654.1"/>
    <property type="molecule type" value="Genomic_DNA"/>
</dbReference>
<protein>
    <submittedName>
        <fullName evidence="1">Uncharacterized protein</fullName>
    </submittedName>
</protein>
<organism evidence="2">
    <name type="scientific">Methanotorris igneus (strain DSM 5666 / JCM 11834 / Kol 5)</name>
    <dbReference type="NCBI Taxonomy" id="880724"/>
    <lineage>
        <taxon>Archaea</taxon>
        <taxon>Methanobacteriati</taxon>
        <taxon>Methanobacteriota</taxon>
        <taxon>Methanomada group</taxon>
        <taxon>Methanococci</taxon>
        <taxon>Methanococcales</taxon>
        <taxon>Methanocaldococcaceae</taxon>
        <taxon>Methanotorris</taxon>
    </lineage>
</organism>
<dbReference type="KEGG" id="mig:Metig_1115"/>
<name>F6BDU3_METIK</name>
<dbReference type="STRING" id="880724.Metig_1115"/>
<sequence length="269" mass="32339">MVNVMHAKEMASKVLQDIYKNLDEYCKDLIRTDLVDVEFKGFYMRTLDKEKIFIRDLEDYEHLPDVEVENRKYKLKRVNLKHVDDGLMIIHLSSRKAKEYEFEVDSAYEVVYPTSDVTYEHRERILKWMELDDEDLDKLISEFDARVEDLLSGILVNSKIKKEVLVYVDVFMDLEKIKNYIESDEERIILWLHPMYLFSGDEVLKGIITYELSRYDKNLLEIYYKDVIEYCKEYKKLCNKNLKVLEKIKNIAIERNDTKSIEIIKEIQE</sequence>
<evidence type="ECO:0000313" key="2">
    <source>
        <dbReference type="Proteomes" id="UP000009227"/>
    </source>
</evidence>
<gene>
    <name evidence="1" type="ordered locus">Metig_1115</name>
</gene>
<evidence type="ECO:0000313" key="1">
    <source>
        <dbReference type="EMBL" id="AEF96654.1"/>
    </source>
</evidence>
<dbReference type="AlphaFoldDB" id="F6BDU3"/>
<keyword evidence="2" id="KW-1185">Reference proteome</keyword>
<dbReference type="HOGENOM" id="CLU_1048128_0_0_2"/>
<accession>F6BDU3</accession>
<proteinExistence type="predicted"/>